<dbReference type="AlphaFoldDB" id="A0A821A6F0"/>
<accession>A0A821A6F0</accession>
<evidence type="ECO:0000313" key="3">
    <source>
        <dbReference type="EMBL" id="CAF4573094.1"/>
    </source>
</evidence>
<dbReference type="Proteomes" id="UP000663838">
    <property type="component" value="Unassembled WGS sequence"/>
</dbReference>
<dbReference type="EMBL" id="CAJOBR010008137">
    <property type="protein sequence ID" value="CAF4874648.1"/>
    <property type="molecule type" value="Genomic_DNA"/>
</dbReference>
<organism evidence="3 7">
    <name type="scientific">Rotaria socialis</name>
    <dbReference type="NCBI Taxonomy" id="392032"/>
    <lineage>
        <taxon>Eukaryota</taxon>
        <taxon>Metazoa</taxon>
        <taxon>Spiralia</taxon>
        <taxon>Gnathifera</taxon>
        <taxon>Rotifera</taxon>
        <taxon>Eurotatoria</taxon>
        <taxon>Bdelloidea</taxon>
        <taxon>Philodinida</taxon>
        <taxon>Philodinidae</taxon>
        <taxon>Rotaria</taxon>
    </lineage>
</organism>
<reference evidence="3" key="1">
    <citation type="submission" date="2021-02" db="EMBL/GenBank/DDBJ databases">
        <authorList>
            <person name="Nowell W R."/>
        </authorList>
    </citation>
    <scope>NUCLEOTIDE SEQUENCE</scope>
</reference>
<proteinExistence type="predicted"/>
<dbReference type="Proteomes" id="UP000663833">
    <property type="component" value="Unassembled WGS sequence"/>
</dbReference>
<dbReference type="EMBL" id="CAJOBO010007386">
    <property type="protein sequence ID" value="CAF4573094.1"/>
    <property type="molecule type" value="Genomic_DNA"/>
</dbReference>
<evidence type="ECO:0000313" key="7">
    <source>
        <dbReference type="Proteomes" id="UP000663851"/>
    </source>
</evidence>
<evidence type="ECO:0000313" key="2">
    <source>
        <dbReference type="EMBL" id="CAF3501122.1"/>
    </source>
</evidence>
<evidence type="ECO:0000313" key="1">
    <source>
        <dbReference type="EMBL" id="CAF3308053.1"/>
    </source>
</evidence>
<name>A0A821A6F0_9BILA</name>
<dbReference type="Proteomes" id="UP000663848">
    <property type="component" value="Unassembled WGS sequence"/>
</dbReference>
<sequence>MIELCDLSSDESFDSTTPSIISHSSSSVCASVDQCSSLNIKYNASNVKMFLKEQLDKYMLVDNHKLNNWKPSVCWSRFALPAVKDENNQNIIIQNFASCRFCYTTYAFTHGSTKSLNSHKCLKETTLLSMSFRNGKSPSLNSKTDGYSIEEKKILTSLIASCICESIRPISTVEDEGLIKNNSIMFELEWC</sequence>
<dbReference type="Proteomes" id="UP000663873">
    <property type="component" value="Unassembled WGS sequence"/>
</dbReference>
<evidence type="ECO:0000313" key="6">
    <source>
        <dbReference type="EMBL" id="CAF4909050.1"/>
    </source>
</evidence>
<dbReference type="Proteomes" id="UP000663825">
    <property type="component" value="Unassembled WGS sequence"/>
</dbReference>
<dbReference type="OrthoDB" id="10061946at2759"/>
<protein>
    <submittedName>
        <fullName evidence="3">Uncharacterized protein</fullName>
    </submittedName>
</protein>
<evidence type="ECO:0000313" key="4">
    <source>
        <dbReference type="EMBL" id="CAF4591177.1"/>
    </source>
</evidence>
<dbReference type="EMBL" id="CAJNXB010003308">
    <property type="protein sequence ID" value="CAF3308053.1"/>
    <property type="molecule type" value="Genomic_DNA"/>
</dbReference>
<evidence type="ECO:0000313" key="5">
    <source>
        <dbReference type="EMBL" id="CAF4874648.1"/>
    </source>
</evidence>
<comment type="caution">
    <text evidence="3">The sequence shown here is derived from an EMBL/GenBank/DDBJ whole genome shotgun (WGS) entry which is preliminary data.</text>
</comment>
<gene>
    <name evidence="3" type="ORF">HFQ381_LOCUS32123</name>
    <name evidence="2" type="ORF">LUA448_LOCUS25302</name>
    <name evidence="5" type="ORF">QYT958_LOCUS28904</name>
    <name evidence="1" type="ORF">TIS948_LOCUS19012</name>
    <name evidence="6" type="ORF">TOA249_LOCUS31254</name>
    <name evidence="4" type="ORF">UJA718_LOCUS30942</name>
</gene>
<keyword evidence="8" id="KW-1185">Reference proteome</keyword>
<dbReference type="EMBL" id="CAJNYD010003361">
    <property type="protein sequence ID" value="CAF3501122.1"/>
    <property type="molecule type" value="Genomic_DNA"/>
</dbReference>
<dbReference type="Proteomes" id="UP000663851">
    <property type="component" value="Unassembled WGS sequence"/>
</dbReference>
<dbReference type="EMBL" id="CAJOBS010006102">
    <property type="protein sequence ID" value="CAF4909050.1"/>
    <property type="molecule type" value="Genomic_DNA"/>
</dbReference>
<dbReference type="EMBL" id="CAJOBP010018646">
    <property type="protein sequence ID" value="CAF4591177.1"/>
    <property type="molecule type" value="Genomic_DNA"/>
</dbReference>
<evidence type="ECO:0000313" key="8">
    <source>
        <dbReference type="Proteomes" id="UP000663873"/>
    </source>
</evidence>